<dbReference type="AlphaFoldDB" id="Q2V9D7"/>
<evidence type="ECO:0000313" key="2">
    <source>
        <dbReference type="EMBL" id="ABB88993.1"/>
    </source>
</evidence>
<proteinExistence type="predicted"/>
<organism evidence="2">
    <name type="scientific">uncultured crenarchaeote</name>
    <dbReference type="NCBI Taxonomy" id="29281"/>
    <lineage>
        <taxon>Archaea</taxon>
        <taxon>Thermoproteota</taxon>
        <taxon>environmental samples</taxon>
    </lineage>
</organism>
<dbReference type="InterPro" id="IPR038694">
    <property type="entry name" value="DUF427_sf"/>
</dbReference>
<protein>
    <recommendedName>
        <fullName evidence="1">DUF427 domain-containing protein</fullName>
    </recommendedName>
</protein>
<dbReference type="InterPro" id="IPR007361">
    <property type="entry name" value="DUF427"/>
</dbReference>
<dbReference type="Pfam" id="PF04248">
    <property type="entry name" value="NTP_transf_9"/>
    <property type="match status" value="1"/>
</dbReference>
<name>Q2V9D7_9CREN</name>
<dbReference type="EMBL" id="DQ284447">
    <property type="protein sequence ID" value="ABB88993.1"/>
    <property type="molecule type" value="Genomic_DNA"/>
</dbReference>
<dbReference type="Gene3D" id="2.170.150.40">
    <property type="entry name" value="Domain of unknown function (DUF427)"/>
    <property type="match status" value="1"/>
</dbReference>
<dbReference type="PANTHER" id="PTHR34310:SF5">
    <property type="entry name" value="DUF427 DOMAIN PROTEIN (AFU_ORTHOLOGUE AFUA_3G02220)"/>
    <property type="match status" value="1"/>
</dbReference>
<evidence type="ECO:0000259" key="1">
    <source>
        <dbReference type="Pfam" id="PF04248"/>
    </source>
</evidence>
<sequence length="92" mass="10482">MKAVWNNTVIAESDSTIVIEGNHYFPPESIKKEFFDESSTNTRCGWKGTASYYSIKIDGELNKDCAWYYPEPSEAATKIKGYIAFWKGVEVK</sequence>
<dbReference type="PANTHER" id="PTHR34310">
    <property type="entry name" value="DUF427 DOMAIN PROTEIN (AFU_ORTHOLOGUE AFUA_3G02220)"/>
    <property type="match status" value="1"/>
</dbReference>
<feature type="domain" description="DUF427" evidence="1">
    <location>
        <begin position="1"/>
        <end position="87"/>
    </location>
</feature>
<reference evidence="2" key="1">
    <citation type="submission" date="2005-11" db="EMBL/GenBank/DDBJ databases">
        <title>Single cell genomics - a new approach in prokaryotic microbiology.</title>
        <authorList>
            <person name="Kvist T."/>
            <person name="Ahring B."/>
            <person name="Lasken R."/>
            <person name="Westermann P."/>
        </authorList>
    </citation>
    <scope>NUCLEOTIDE SEQUENCE</scope>
</reference>
<accession>Q2V9D7</accession>